<evidence type="ECO:0000313" key="1">
    <source>
        <dbReference type="EMBL" id="CAB4744883.1"/>
    </source>
</evidence>
<dbReference type="InterPro" id="IPR029069">
    <property type="entry name" value="HotDog_dom_sf"/>
</dbReference>
<dbReference type="PANTHER" id="PTHR43664:SF1">
    <property type="entry name" value="BETA-METHYLMALYL-COA DEHYDRATASE"/>
    <property type="match status" value="1"/>
</dbReference>
<organism evidence="1">
    <name type="scientific">freshwater metagenome</name>
    <dbReference type="NCBI Taxonomy" id="449393"/>
    <lineage>
        <taxon>unclassified sequences</taxon>
        <taxon>metagenomes</taxon>
        <taxon>ecological metagenomes</taxon>
    </lineage>
</organism>
<protein>
    <submittedName>
        <fullName evidence="1">Unannotated protein</fullName>
    </submittedName>
</protein>
<dbReference type="PANTHER" id="PTHR43664">
    <property type="entry name" value="MONOAMINE OXIDASE-RELATED"/>
    <property type="match status" value="1"/>
</dbReference>
<proteinExistence type="predicted"/>
<dbReference type="InterPro" id="IPR052342">
    <property type="entry name" value="MCH/BMMD"/>
</dbReference>
<accession>A0A6J6TDJ1</accession>
<gene>
    <name evidence="1" type="ORF">UFOPK2754_01440</name>
</gene>
<dbReference type="EMBL" id="CAEZYR010000047">
    <property type="protein sequence ID" value="CAB4744883.1"/>
    <property type="molecule type" value="Genomic_DNA"/>
</dbReference>
<reference evidence="1" key="1">
    <citation type="submission" date="2020-05" db="EMBL/GenBank/DDBJ databases">
        <authorList>
            <person name="Chiriac C."/>
            <person name="Salcher M."/>
            <person name="Ghai R."/>
            <person name="Kavagutti S V."/>
        </authorList>
    </citation>
    <scope>NUCLEOTIDE SEQUENCE</scope>
</reference>
<sequence length="331" mass="35225">MSETWGLDGPYFDDLHVGQILERAPSITIGPGETAQYQGICGDPYLLALSAPLAASVTGEPGAVVNPALVLHVAIGQSTVATRRVIANLFYRDVIVRRAVRVGETLTTTVDIRGMRETGQKPDRQRRGMALLGIRTTSDRGDVVAAFERCALLPFRNADAVIDARDDLQGPSGAADVASFVAHTPTSWDLGPLGEPVTWPLGDTRTDPLRDTVTGATTLVRLTQNLAAAHRDASLGQGGKRLVYGGHTVGLAQASLHRMVPNSAAVIGWHSCDHTAPVFEDDVLSVSATLDDAHPIGNGRLLSFRVIVKASRATDELATPVLDWHPVLFAP</sequence>
<name>A0A6J6TDJ1_9ZZZZ</name>
<dbReference type="AlphaFoldDB" id="A0A6J6TDJ1"/>
<dbReference type="Gene3D" id="3.10.129.10">
    <property type="entry name" value="Hotdog Thioesterase"/>
    <property type="match status" value="2"/>
</dbReference>
<dbReference type="SUPFAM" id="SSF54637">
    <property type="entry name" value="Thioesterase/thiol ester dehydrase-isomerase"/>
    <property type="match status" value="2"/>
</dbReference>